<feature type="signal peptide" evidence="2">
    <location>
        <begin position="1"/>
        <end position="21"/>
    </location>
</feature>
<reference evidence="4 5" key="1">
    <citation type="submission" date="2016-08" db="EMBL/GenBank/DDBJ databases">
        <title>Hymenobacter coccineus sp. nov., Hymenobacter lapidarius sp. nov. and Hymenobacter glacialis sp. nov., isolated from Antarctic soil.</title>
        <authorList>
            <person name="Sedlacek I."/>
            <person name="Kralova S."/>
            <person name="Kyrova K."/>
            <person name="Maslanova I."/>
            <person name="Stankova E."/>
            <person name="Vrbovska V."/>
            <person name="Nemec M."/>
            <person name="Bartak M."/>
            <person name="Svec P."/>
            <person name="Busse H.-J."/>
            <person name="Pantucek R."/>
        </authorList>
    </citation>
    <scope>NUCLEOTIDE SEQUENCE [LARGE SCALE GENOMIC DNA]</scope>
    <source>
        <strain evidence="4 5">CCM 8643</strain>
    </source>
</reference>
<evidence type="ECO:0000256" key="2">
    <source>
        <dbReference type="SAM" id="SignalP"/>
    </source>
</evidence>
<evidence type="ECO:0000259" key="3">
    <source>
        <dbReference type="SMART" id="SM00642"/>
    </source>
</evidence>
<dbReference type="InterPro" id="IPR006047">
    <property type="entry name" value="GH13_cat_dom"/>
</dbReference>
<dbReference type="Gene3D" id="3.20.20.80">
    <property type="entry name" value="Glycosidases"/>
    <property type="match status" value="1"/>
</dbReference>
<comment type="similarity">
    <text evidence="1">Belongs to the glycosyl hydrolase 13 family.</text>
</comment>
<dbReference type="GO" id="GO:0005975">
    <property type="term" value="P:carbohydrate metabolic process"/>
    <property type="evidence" value="ECO:0007669"/>
    <property type="project" value="InterPro"/>
</dbReference>
<dbReference type="InterPro" id="IPR017853">
    <property type="entry name" value="GH"/>
</dbReference>
<dbReference type="Pfam" id="PF16328">
    <property type="entry name" value="DUF4961"/>
    <property type="match status" value="1"/>
</dbReference>
<dbReference type="Gene3D" id="2.60.40.10">
    <property type="entry name" value="Immunoglobulins"/>
    <property type="match status" value="1"/>
</dbReference>
<dbReference type="CDD" id="cd11350">
    <property type="entry name" value="AmyAc_4"/>
    <property type="match status" value="1"/>
</dbReference>
<dbReference type="Proteomes" id="UP000176294">
    <property type="component" value="Unassembled WGS sequence"/>
</dbReference>
<dbReference type="STRING" id="1908237.BEN47_09180"/>
<dbReference type="EMBL" id="MDZB01000066">
    <property type="protein sequence ID" value="OGX88250.1"/>
    <property type="molecule type" value="Genomic_DNA"/>
</dbReference>
<evidence type="ECO:0000313" key="5">
    <source>
        <dbReference type="Proteomes" id="UP000176294"/>
    </source>
</evidence>
<dbReference type="NCBIfam" id="TIGR04183">
    <property type="entry name" value="Por_Secre_tail"/>
    <property type="match status" value="1"/>
</dbReference>
<feature type="chain" id="PRO_5009579290" evidence="2">
    <location>
        <begin position="22"/>
        <end position="934"/>
    </location>
</feature>
<dbReference type="RefSeq" id="WP_070725019.1">
    <property type="nucleotide sequence ID" value="NZ_MDZB01000066.1"/>
</dbReference>
<protein>
    <submittedName>
        <fullName evidence="4">1,4-alpha-glucan-branching protein</fullName>
    </submittedName>
</protein>
<dbReference type="InterPro" id="IPR013783">
    <property type="entry name" value="Ig-like_fold"/>
</dbReference>
<keyword evidence="2" id="KW-0732">Signal</keyword>
<dbReference type="SUPFAM" id="SSF81296">
    <property type="entry name" value="E set domains"/>
    <property type="match status" value="1"/>
</dbReference>
<dbReference type="SUPFAM" id="SSF51445">
    <property type="entry name" value="(Trans)glycosidases"/>
    <property type="match status" value="1"/>
</dbReference>
<name>A0A1G1TBJ5_9BACT</name>
<gene>
    <name evidence="4" type="ORF">BEN47_09180</name>
</gene>
<keyword evidence="5" id="KW-1185">Reference proteome</keyword>
<evidence type="ECO:0000256" key="1">
    <source>
        <dbReference type="ARBA" id="ARBA00008061"/>
    </source>
</evidence>
<accession>A0A1G1TBJ5</accession>
<comment type="caution">
    <text evidence="4">The sequence shown here is derived from an EMBL/GenBank/DDBJ whole genome shotgun (WGS) entry which is preliminary data.</text>
</comment>
<dbReference type="PANTHER" id="PTHR43002">
    <property type="entry name" value="GLYCOGEN DEBRANCHING ENZYME"/>
    <property type="match status" value="1"/>
</dbReference>
<dbReference type="OrthoDB" id="9761875at2"/>
<organism evidence="4 5">
    <name type="scientific">Hymenobacter lapidarius</name>
    <dbReference type="NCBI Taxonomy" id="1908237"/>
    <lineage>
        <taxon>Bacteria</taxon>
        <taxon>Pseudomonadati</taxon>
        <taxon>Bacteroidota</taxon>
        <taxon>Cytophagia</taxon>
        <taxon>Cytophagales</taxon>
        <taxon>Hymenobacteraceae</taxon>
        <taxon>Hymenobacter</taxon>
    </lineage>
</organism>
<dbReference type="Pfam" id="PF00128">
    <property type="entry name" value="Alpha-amylase"/>
    <property type="match status" value="1"/>
</dbReference>
<evidence type="ECO:0000313" key="4">
    <source>
        <dbReference type="EMBL" id="OGX88250.1"/>
    </source>
</evidence>
<proteinExistence type="inferred from homology"/>
<feature type="domain" description="Glycosyl hydrolase family 13 catalytic" evidence="3">
    <location>
        <begin position="392"/>
        <end position="750"/>
    </location>
</feature>
<sequence length="934" mass="102519">MKIFTRITSLLLTLLALTAQAQVVTTQPVFFTENTPVTITFDASQGNVALKDFTGPVYIWTGTVTNLSPNNTTWRNVKSPSFGQADPAALMTRDAANPNLYRITFTPRTFYPVPANETILRLGMIFKNANGSTVGRASDGGDIFVDVYQGGVAVRITSPARSANPQFVASGVALAVTGESAQAANLVLTLNGTQIAQAANATTISGSATPTQAGRNVLKLTAGTGATAVSDSVILVVRPTVTVAALPAGAKEGITYLPGGTSVILALTAPNKQFAYVVGEFNNFQAVASGFMNKTPDGNMWWVRLDGLTPGQEYAYQYLVDGTIRVADPFTEKVLDPNNDRFIPAVTYPNLKPYPAGQTTGIMSTFQTNQAAYQWQTTNFARPAKADLVIYELHLRDFIARHDFQTLRDTLSYLSRLGVNCIELMPVNEFEGNDSWGYNPSFYFAVDKYYGTKDAFKAFVDEAHRRGMAVVIDMVLNHSFGQSPMVQLYANGGEPTDDNPWFNRVARHPFNVGYDMNHESTFTRAFSKKVMDFWVNEFRVDGYRFDLSKGFTQVNSGNDDAAFARYDQSRINIWNDYNTHMQTTRPGTYVILEHFAENSEEIVLSNAGMMLWGNMHGAYANGIKGSAGNANFSGAYHVARGWQQPNLIAYMESHDESRMMYEALTAGLANSTMGYNVRNLPTALARAGMNAAFFLPIPGPKMIWQFGELGYEVDINLNGRTGAKPIRWNYTQEADRARLRDTYANLIALRKLPGYNNATFTYQLGGQSKVMQLTSPTLNVTVVGNFGIFGDEVNPRFQQTGKWYNYLTGDSITVSDPNALLTLNAGDYAVYTKTRIRRVTLATRGGQQQDIFRFSAAPNPASGTATLRYQLPTGGSAQLLVRNVLGQTVLTLPVVRQAAGAHSRELPLGQLAPGVYLVELRAENRQQVLRLVVE</sequence>
<dbReference type="InterPro" id="IPR014756">
    <property type="entry name" value="Ig_E-set"/>
</dbReference>
<dbReference type="InterPro" id="IPR026444">
    <property type="entry name" value="Secre_tail"/>
</dbReference>
<dbReference type="SMART" id="SM00642">
    <property type="entry name" value="Aamy"/>
    <property type="match status" value="1"/>
</dbReference>
<dbReference type="AlphaFoldDB" id="A0A1G1TBJ5"/>
<dbReference type="InterPro" id="IPR032522">
    <property type="entry name" value="DUF4961"/>
</dbReference>